<feature type="compositionally biased region" description="Basic residues" evidence="1">
    <location>
        <begin position="7"/>
        <end position="16"/>
    </location>
</feature>
<gene>
    <name evidence="2" type="ORF">RRG08_056055</name>
</gene>
<name>A0AAE1DDD2_9GAST</name>
<reference evidence="2" key="1">
    <citation type="journal article" date="2023" name="G3 (Bethesda)">
        <title>A reference genome for the long-term kleptoplast-retaining sea slug Elysia crispata morphotype clarki.</title>
        <authorList>
            <person name="Eastman K.E."/>
            <person name="Pendleton A.L."/>
            <person name="Shaikh M.A."/>
            <person name="Suttiyut T."/>
            <person name="Ogas R."/>
            <person name="Tomko P."/>
            <person name="Gavelis G."/>
            <person name="Widhalm J.R."/>
            <person name="Wisecaver J.H."/>
        </authorList>
    </citation>
    <scope>NUCLEOTIDE SEQUENCE</scope>
    <source>
        <strain evidence="2">ECLA1</strain>
    </source>
</reference>
<dbReference type="AlphaFoldDB" id="A0AAE1DDD2"/>
<evidence type="ECO:0000313" key="2">
    <source>
        <dbReference type="EMBL" id="KAK3766381.1"/>
    </source>
</evidence>
<organism evidence="2 3">
    <name type="scientific">Elysia crispata</name>
    <name type="common">lettuce slug</name>
    <dbReference type="NCBI Taxonomy" id="231223"/>
    <lineage>
        <taxon>Eukaryota</taxon>
        <taxon>Metazoa</taxon>
        <taxon>Spiralia</taxon>
        <taxon>Lophotrochozoa</taxon>
        <taxon>Mollusca</taxon>
        <taxon>Gastropoda</taxon>
        <taxon>Heterobranchia</taxon>
        <taxon>Euthyneura</taxon>
        <taxon>Panpulmonata</taxon>
        <taxon>Sacoglossa</taxon>
        <taxon>Placobranchoidea</taxon>
        <taxon>Plakobranchidae</taxon>
        <taxon>Elysia</taxon>
    </lineage>
</organism>
<proteinExistence type="predicted"/>
<dbReference type="EMBL" id="JAWDGP010004234">
    <property type="protein sequence ID" value="KAK3766381.1"/>
    <property type="molecule type" value="Genomic_DNA"/>
</dbReference>
<comment type="caution">
    <text evidence="2">The sequence shown here is derived from an EMBL/GenBank/DDBJ whole genome shotgun (WGS) entry which is preliminary data.</text>
</comment>
<feature type="region of interest" description="Disordered" evidence="1">
    <location>
        <begin position="1"/>
        <end position="34"/>
    </location>
</feature>
<dbReference type="Proteomes" id="UP001283361">
    <property type="component" value="Unassembled WGS sequence"/>
</dbReference>
<keyword evidence="3" id="KW-1185">Reference proteome</keyword>
<evidence type="ECO:0000313" key="3">
    <source>
        <dbReference type="Proteomes" id="UP001283361"/>
    </source>
</evidence>
<protein>
    <submittedName>
        <fullName evidence="2">Uncharacterized protein</fullName>
    </submittedName>
</protein>
<accession>A0AAE1DDD2</accession>
<sequence length="72" mass="8220">METANHRNSHSSHCSHRQSPEPGVSHSRHESVTGSYYSQRLSGCATQDFRMLQQRFVTSFNASNTNLILWIL</sequence>
<evidence type="ECO:0000256" key="1">
    <source>
        <dbReference type="SAM" id="MobiDB-lite"/>
    </source>
</evidence>